<evidence type="ECO:0000259" key="1">
    <source>
        <dbReference type="Pfam" id="PF04961"/>
    </source>
</evidence>
<proteinExistence type="predicted"/>
<reference evidence="2 3" key="1">
    <citation type="journal article" date="2025" name="Anaerobe">
        <title>Description of Anaerococcus kampingiae sp. nov., Anaerococcus groningensis sp. nov., Anaerococcus martiniensis sp. nov., and Anaerococcus cruorum sp. nov., isolated from human clinical specimens.</title>
        <authorList>
            <person name="Boiten K.E."/>
            <person name="Meijer J."/>
            <person name="van Wezel E.M."/>
            <person name="Veloo A.C.M."/>
        </authorList>
    </citation>
    <scope>NUCLEOTIDE SEQUENCE [LARGE SCALE GENOMIC DNA]</scope>
    <source>
        <strain evidence="2 3">ENR0831</strain>
    </source>
</reference>
<dbReference type="Proteomes" id="UP001637996">
    <property type="component" value="Unassembled WGS sequence"/>
</dbReference>
<dbReference type="EMBL" id="JBGMEI010000007">
    <property type="protein sequence ID" value="MFO3665809.1"/>
    <property type="molecule type" value="Genomic_DNA"/>
</dbReference>
<keyword evidence="3" id="KW-1185">Reference proteome</keyword>
<evidence type="ECO:0000313" key="2">
    <source>
        <dbReference type="EMBL" id="MFO3665809.1"/>
    </source>
</evidence>
<gene>
    <name evidence="2" type="ORF">ACCQ41_06075</name>
</gene>
<dbReference type="SUPFAM" id="SSF101262">
    <property type="entry name" value="Methenyltetrahydrofolate cyclohydrolase-like"/>
    <property type="match status" value="1"/>
</dbReference>
<dbReference type="InterPro" id="IPR036178">
    <property type="entry name" value="Formintransfe-cycloase-like_sf"/>
</dbReference>
<dbReference type="InterPro" id="IPR007044">
    <property type="entry name" value="Cyclodeamin/CycHdrlase"/>
</dbReference>
<protein>
    <submittedName>
        <fullName evidence="2">Cyclodeaminase/cyclohydrolase family protein</fullName>
    </submittedName>
</protein>
<comment type="caution">
    <text evidence="2">The sequence shown here is derived from an EMBL/GenBank/DDBJ whole genome shotgun (WGS) entry which is preliminary data.</text>
</comment>
<dbReference type="Gene3D" id="1.20.120.680">
    <property type="entry name" value="Formiminotetrahydrofolate cyclodeaminase monomer, up-and-down helical bundle"/>
    <property type="match status" value="1"/>
</dbReference>
<dbReference type="RefSeq" id="WP_410031492.1">
    <property type="nucleotide sequence ID" value="NZ_JBGMEI010000007.1"/>
</dbReference>
<evidence type="ECO:0000313" key="3">
    <source>
        <dbReference type="Proteomes" id="UP001637996"/>
    </source>
</evidence>
<feature type="domain" description="Cyclodeaminase/cyclohydrolase" evidence="1">
    <location>
        <begin position="10"/>
        <end position="157"/>
    </location>
</feature>
<sequence length="186" mass="20951">MKLIDMDVATLISQSRKADANPGGGAILILISNLAINLCLMMDKEDFGNLRETANVSRETLLGISNTYEKSMQEDVDNFNALMDKIKNKEAKEIDYKNAARPLISMVDGNLKSLDEISFFLENGKKSTLTDGQISNDLLYQAILSSFATIKINLDQTDLSYDFDEKTRLAKNLYQKNLDIIERRNK</sequence>
<name>A0ABW9MA43_9FIRM</name>
<accession>A0ABW9MA43</accession>
<organism evidence="2 3">
    <name type="scientific">Anaerococcus martiniensis</name>
    <dbReference type="NCBI Taxonomy" id="3115615"/>
    <lineage>
        <taxon>Bacteria</taxon>
        <taxon>Bacillati</taxon>
        <taxon>Bacillota</taxon>
        <taxon>Tissierellia</taxon>
        <taxon>Tissierellales</taxon>
        <taxon>Peptoniphilaceae</taxon>
        <taxon>Anaerococcus</taxon>
    </lineage>
</organism>
<dbReference type="Pfam" id="PF04961">
    <property type="entry name" value="FTCD_C"/>
    <property type="match status" value="1"/>
</dbReference>